<dbReference type="SUPFAM" id="SSF51445">
    <property type="entry name" value="(Trans)glycosidases"/>
    <property type="match status" value="1"/>
</dbReference>
<dbReference type="PIRSF" id="PIRSF000463">
    <property type="entry name" value="GlgB"/>
    <property type="match status" value="1"/>
</dbReference>
<gene>
    <name evidence="10" type="ORF">DC20_20705</name>
</gene>
<dbReference type="GO" id="GO:0004553">
    <property type="term" value="F:hydrolase activity, hydrolyzing O-glycosyl compounds"/>
    <property type="evidence" value="ECO:0007669"/>
    <property type="project" value="InterPro"/>
</dbReference>
<evidence type="ECO:0000256" key="2">
    <source>
        <dbReference type="ARBA" id="ARBA00002953"/>
    </source>
</evidence>
<organism evidence="10 11">
    <name type="scientific">Rufibacter tibetensis</name>
    <dbReference type="NCBI Taxonomy" id="512763"/>
    <lineage>
        <taxon>Bacteria</taxon>
        <taxon>Pseudomonadati</taxon>
        <taxon>Bacteroidota</taxon>
        <taxon>Cytophagia</taxon>
        <taxon>Cytophagales</taxon>
        <taxon>Hymenobacteraceae</taxon>
        <taxon>Rufibacter</taxon>
    </lineage>
</organism>
<dbReference type="Pfam" id="PF02922">
    <property type="entry name" value="CBM_48"/>
    <property type="match status" value="1"/>
</dbReference>
<dbReference type="InterPro" id="IPR017853">
    <property type="entry name" value="GH"/>
</dbReference>
<feature type="active site" description="Nucleophile" evidence="8">
    <location>
        <position position="336"/>
    </location>
</feature>
<dbReference type="AlphaFoldDB" id="A0A0P0C7D3"/>
<sequence>MPKVTPTLPLVQSDSWLIPYAPQLMQRMDRYEKTREAINQEFGSLDTYAAWNQQMGLHFEAENNGWRYREWAPAAQALSIIGDFNFWDRAAHPLQKKANGIWEVFLPADQVQVQHGHKYKVHVVGATGEGKDRISPFAFRSVQDQETYDFSGQYWAPEETFTWTDQGFSATQLTQPLIYECHVGMAQEKHGVGTYREFADLILPRIAETGYNCLQLMALMEHPYYGSFGYHVSNFFAPTSRFGTPEDLKYLINEAHRLGIAVIMDLIHAHAVKNVAEGLADFDGSGGQFFHQGPRGHHPGWDSKLFNYGIPEVRRFLLSNVRYWLEEFHLDGFRYDGITSMLYHHHGEGVAFGHYDNYFDKSVDEDAILYLQLASELTHTFTPGALLIAEDMSGMPGLCRPLSDGGIGFDYRLGMGIPDYWIKTLKHKRDEDWNLDEIWHELTNRREGEKTVAYAESHDQSLVGDKTIAFWLMDKEMYFNMRTIDKHPVIDRGVALHKMIRLLTMSLGGEAFLTFMGNEFGHPEWVDFPRLGNNWSYQYARRQWSLVDNPDLRYRHMWQFEKDMLSIAEQYSILEGGPALKLHQDNTNNVLIFQRAGLIFLFNFHPKNSVPDYIFPVQEAGSYSLILSSDTPETGGHDRVDTTIRYFTLPTKYGPRLSIYLPNRTALVMRRED</sequence>
<dbReference type="PANTHER" id="PTHR43651">
    <property type="entry name" value="1,4-ALPHA-GLUCAN-BRANCHING ENZYME"/>
    <property type="match status" value="1"/>
</dbReference>
<dbReference type="RefSeq" id="WP_062545599.1">
    <property type="nucleotide sequence ID" value="NZ_CP012643.1"/>
</dbReference>
<keyword evidence="6" id="KW-0808">Transferase</keyword>
<dbReference type="Pfam" id="PF00128">
    <property type="entry name" value="Alpha-amylase"/>
    <property type="match status" value="1"/>
</dbReference>
<dbReference type="EMBL" id="CP012643">
    <property type="protein sequence ID" value="ALJ00971.1"/>
    <property type="molecule type" value="Genomic_DNA"/>
</dbReference>
<dbReference type="STRING" id="512763.DC20_20705"/>
<evidence type="ECO:0000313" key="10">
    <source>
        <dbReference type="EMBL" id="ALJ00971.1"/>
    </source>
</evidence>
<evidence type="ECO:0000256" key="8">
    <source>
        <dbReference type="PIRSR" id="PIRSR000463-1"/>
    </source>
</evidence>
<reference evidence="10 11" key="1">
    <citation type="submission" date="2015-08" db="EMBL/GenBank/DDBJ databases">
        <title>Complete genome sequence of Rufibacter tibetensis strain 1351t, a radiation-resistant bacterium from tibet plateau.</title>
        <authorList>
            <person name="Dai J."/>
        </authorList>
    </citation>
    <scope>NUCLEOTIDE SEQUENCE [LARGE SCALE GENOMIC DNA]</scope>
    <source>
        <strain evidence="10 11">1351</strain>
    </source>
</reference>
<proteinExistence type="inferred from homology"/>
<dbReference type="InterPro" id="IPR004193">
    <property type="entry name" value="Glyco_hydro_13_N"/>
</dbReference>
<dbReference type="GO" id="GO:0005737">
    <property type="term" value="C:cytoplasm"/>
    <property type="evidence" value="ECO:0007669"/>
    <property type="project" value="TreeGrafter"/>
</dbReference>
<keyword evidence="5" id="KW-0328">Glycosyltransferase</keyword>
<dbReference type="EC" id="2.4.1.18" evidence="4"/>
<comment type="function">
    <text evidence="2">Catalyzes the formation of the alpha-1,6-glucosidic linkages in glycogen by scission of a 1,4-alpha-linked oligosaccharide from growing alpha-1,4-glucan chains and the subsequent attachment of the oligosaccharide to the alpha-1,6 position.</text>
</comment>
<evidence type="ECO:0000256" key="5">
    <source>
        <dbReference type="ARBA" id="ARBA00022676"/>
    </source>
</evidence>
<dbReference type="InterPro" id="IPR014756">
    <property type="entry name" value="Ig_E-set"/>
</dbReference>
<dbReference type="GO" id="GO:0043169">
    <property type="term" value="F:cation binding"/>
    <property type="evidence" value="ECO:0007669"/>
    <property type="project" value="InterPro"/>
</dbReference>
<feature type="active site" description="Proton donor" evidence="8">
    <location>
        <position position="390"/>
    </location>
</feature>
<evidence type="ECO:0000256" key="3">
    <source>
        <dbReference type="ARBA" id="ARBA00009000"/>
    </source>
</evidence>
<dbReference type="Proteomes" id="UP000061382">
    <property type="component" value="Chromosome"/>
</dbReference>
<dbReference type="FunFam" id="3.20.20.80:FF:000001">
    <property type="entry name" value="1,4-alpha-glucan branching enzyme"/>
    <property type="match status" value="1"/>
</dbReference>
<evidence type="ECO:0000256" key="6">
    <source>
        <dbReference type="ARBA" id="ARBA00022679"/>
    </source>
</evidence>
<dbReference type="InterPro" id="IPR006048">
    <property type="entry name" value="A-amylase/branching_C"/>
</dbReference>
<dbReference type="InterPro" id="IPR006047">
    <property type="entry name" value="GH13_cat_dom"/>
</dbReference>
<keyword evidence="11" id="KW-1185">Reference proteome</keyword>
<accession>A0A0P0C7D3</accession>
<dbReference type="PANTHER" id="PTHR43651:SF3">
    <property type="entry name" value="1,4-ALPHA-GLUCAN-BRANCHING ENZYME"/>
    <property type="match status" value="1"/>
</dbReference>
<dbReference type="Gene3D" id="3.20.20.80">
    <property type="entry name" value="Glycosidases"/>
    <property type="match status" value="1"/>
</dbReference>
<evidence type="ECO:0000256" key="4">
    <source>
        <dbReference type="ARBA" id="ARBA00012541"/>
    </source>
</evidence>
<feature type="domain" description="Glycosyl hydrolase family 13 catalytic" evidence="9">
    <location>
        <begin position="195"/>
        <end position="545"/>
    </location>
</feature>
<dbReference type="CDD" id="cd11321">
    <property type="entry name" value="AmyAc_bac_euk_BE"/>
    <property type="match status" value="1"/>
</dbReference>
<dbReference type="Pfam" id="PF02806">
    <property type="entry name" value="Alpha-amylase_C"/>
    <property type="match status" value="1"/>
</dbReference>
<dbReference type="InterPro" id="IPR013783">
    <property type="entry name" value="Ig-like_fold"/>
</dbReference>
<name>A0A0P0C7D3_9BACT</name>
<evidence type="ECO:0000256" key="1">
    <source>
        <dbReference type="ARBA" id="ARBA00000826"/>
    </source>
</evidence>
<dbReference type="GO" id="GO:0005978">
    <property type="term" value="P:glycogen biosynthetic process"/>
    <property type="evidence" value="ECO:0007669"/>
    <property type="project" value="InterPro"/>
</dbReference>
<dbReference type="InterPro" id="IPR037439">
    <property type="entry name" value="Branching_enzy"/>
</dbReference>
<dbReference type="SUPFAM" id="SSF81296">
    <property type="entry name" value="E set domains"/>
    <property type="match status" value="1"/>
</dbReference>
<evidence type="ECO:0000256" key="7">
    <source>
        <dbReference type="ARBA" id="ARBA00023277"/>
    </source>
</evidence>
<protein>
    <recommendedName>
        <fullName evidence="4">1,4-alpha-glucan branching enzyme</fullName>
        <ecNumber evidence="4">2.4.1.18</ecNumber>
    </recommendedName>
</protein>
<keyword evidence="7" id="KW-0119">Carbohydrate metabolism</keyword>
<evidence type="ECO:0000259" key="9">
    <source>
        <dbReference type="SMART" id="SM00642"/>
    </source>
</evidence>
<comment type="similarity">
    <text evidence="3">Belongs to the glycosyl hydrolase 13 family. GlgB subfamily.</text>
</comment>
<dbReference type="InterPro" id="IPR013780">
    <property type="entry name" value="Glyco_hydro_b"/>
</dbReference>
<dbReference type="CDD" id="cd02854">
    <property type="entry name" value="E_set_GBE_euk_N"/>
    <property type="match status" value="1"/>
</dbReference>
<dbReference type="OrthoDB" id="9761875at2"/>
<comment type="catalytic activity">
    <reaction evidence="1">
        <text>Transfers a segment of a (1-&gt;4)-alpha-D-glucan chain to a primary hydroxy group in a similar glucan chain.</text>
        <dbReference type="EC" id="2.4.1.18"/>
    </reaction>
</comment>
<dbReference type="Gene3D" id="2.60.40.10">
    <property type="entry name" value="Immunoglobulins"/>
    <property type="match status" value="1"/>
</dbReference>
<dbReference type="SMART" id="SM00642">
    <property type="entry name" value="Aamy"/>
    <property type="match status" value="1"/>
</dbReference>
<dbReference type="Gene3D" id="2.60.40.1180">
    <property type="entry name" value="Golgi alpha-mannosidase II"/>
    <property type="match status" value="1"/>
</dbReference>
<dbReference type="SUPFAM" id="SSF51011">
    <property type="entry name" value="Glycosyl hydrolase domain"/>
    <property type="match status" value="1"/>
</dbReference>
<evidence type="ECO:0000313" key="11">
    <source>
        <dbReference type="Proteomes" id="UP000061382"/>
    </source>
</evidence>
<dbReference type="PATRIC" id="fig|512763.3.peg.4544"/>
<dbReference type="KEGG" id="rti:DC20_20705"/>
<dbReference type="GO" id="GO:0003844">
    <property type="term" value="F:1,4-alpha-glucan branching enzyme activity"/>
    <property type="evidence" value="ECO:0007669"/>
    <property type="project" value="UniProtKB-EC"/>
</dbReference>